<comment type="caution">
    <text evidence="3">The sequence shown here is derived from an EMBL/GenBank/DDBJ whole genome shotgun (WGS) entry which is preliminary data.</text>
</comment>
<dbReference type="PANTHER" id="PTHR18952:SF208">
    <property type="entry name" value="CARBONIC ANHYDRASE XA-RELATED"/>
    <property type="match status" value="1"/>
</dbReference>
<dbReference type="CDD" id="cd03124">
    <property type="entry name" value="alpha_CA_prokaryotic_like"/>
    <property type="match status" value="1"/>
</dbReference>
<feature type="chain" id="PRO_5021348443" description="Alpha-carbonic anhydrase domain-containing protein" evidence="1">
    <location>
        <begin position="16"/>
        <end position="657"/>
    </location>
</feature>
<dbReference type="Proteomes" id="UP000320333">
    <property type="component" value="Unassembled WGS sequence"/>
</dbReference>
<dbReference type="Gene3D" id="3.10.200.10">
    <property type="entry name" value="Alpha carbonic anhydrase"/>
    <property type="match status" value="1"/>
</dbReference>
<dbReference type="GO" id="GO:0006730">
    <property type="term" value="P:one-carbon metabolic process"/>
    <property type="evidence" value="ECO:0007669"/>
    <property type="project" value="TreeGrafter"/>
</dbReference>
<gene>
    <name evidence="3" type="ORF">CcCBS67573_g09866</name>
</gene>
<dbReference type="PANTHER" id="PTHR18952">
    <property type="entry name" value="CARBONIC ANHYDRASE"/>
    <property type="match status" value="1"/>
</dbReference>
<dbReference type="SUPFAM" id="SSF51069">
    <property type="entry name" value="Carbonic anhydrase"/>
    <property type="match status" value="1"/>
</dbReference>
<dbReference type="STRING" id="246404.A0A507DLD3"/>
<evidence type="ECO:0000256" key="1">
    <source>
        <dbReference type="SAM" id="SignalP"/>
    </source>
</evidence>
<dbReference type="OrthoDB" id="341421at2759"/>
<keyword evidence="1" id="KW-0732">Signal</keyword>
<dbReference type="EMBL" id="QEAP01001034">
    <property type="protein sequence ID" value="TPX52464.1"/>
    <property type="molecule type" value="Genomic_DNA"/>
</dbReference>
<dbReference type="InterPro" id="IPR046341">
    <property type="entry name" value="SET_dom_sf"/>
</dbReference>
<dbReference type="InterPro" id="IPR036398">
    <property type="entry name" value="CA_dom_sf"/>
</dbReference>
<feature type="signal peptide" evidence="1">
    <location>
        <begin position="1"/>
        <end position="15"/>
    </location>
</feature>
<dbReference type="InterPro" id="IPR001148">
    <property type="entry name" value="CA_dom"/>
</dbReference>
<feature type="domain" description="Alpha-carbonic anhydrase" evidence="2">
    <location>
        <begin position="39"/>
        <end position="300"/>
    </location>
</feature>
<accession>A0A507DLD3</accession>
<dbReference type="PROSITE" id="PS51144">
    <property type="entry name" value="ALPHA_CA_2"/>
    <property type="match status" value="1"/>
</dbReference>
<dbReference type="SUPFAM" id="SSF82199">
    <property type="entry name" value="SET domain"/>
    <property type="match status" value="1"/>
</dbReference>
<evidence type="ECO:0000313" key="3">
    <source>
        <dbReference type="EMBL" id="TPX52464.1"/>
    </source>
</evidence>
<dbReference type="AlphaFoldDB" id="A0A507DLD3"/>
<evidence type="ECO:0000313" key="4">
    <source>
        <dbReference type="Proteomes" id="UP000320333"/>
    </source>
</evidence>
<proteinExistence type="predicted"/>
<keyword evidence="4" id="KW-1185">Reference proteome</keyword>
<sequence>MKIAIPLFFAAAASAAVQKPVLTEHGFKDVSKAAEIPAAAYDFGAGEQYWGKIDKCGSCATGTTQSPINVIFEKLVIDDEVDLPVVNSDSWGEEIEVATMISNDGHGIVATADPKVKNGWGAKTTFYDYDFPLTEIAFVSHSEHTIDGAYAPLELEFTHRLVTNKGTFVAIVSIMVQYSDTDNEWFDQFLEALPGYSGDVKSCEKLNLAPISDHLLEATFARYTGSFTYPPCTEGVNWYIADKPMTASVEQIAKIRAAQDFNARYQKTYEETGRGLMATRGMMNGDLVVRIDSRFLVTSHKAAAFLRPDNDPRIRLLSEHAILALFMAMQRNKKARKEGGFWNLYLDMTPKSFDTVAARFVPTASGASEADSKKAAGKVREGLCASDFDSIRRQGRLSMGVVCGSSKTVNTRCITLNTAVPSNAKQKQALDGAPKIALAPFLDLLNHSTTARIHANFNPVTDAFEITTLAEVERGKECFISYGSHDNAFLLAEYGFTVQESGKAGDSENEEWVHNSFDHVDLDRQVLGMEIPGEKKGFREDYGLELYQDSYRVMNALRLYACSQAPDQNFKSQLQLWRKVLQGQLEVVSPENEKIARFFLKTICEQALRETIASMDAVRRWKMKEGVSELNDIRVLFALNVYESHQNILKWHIRCIT</sequence>
<dbReference type="InterPro" id="IPR023561">
    <property type="entry name" value="Carbonic_anhydrase_a-class"/>
</dbReference>
<name>A0A507DLD3_9FUNG</name>
<dbReference type="GO" id="GO:0004089">
    <property type="term" value="F:carbonate dehydratase activity"/>
    <property type="evidence" value="ECO:0007669"/>
    <property type="project" value="InterPro"/>
</dbReference>
<evidence type="ECO:0000259" key="2">
    <source>
        <dbReference type="PROSITE" id="PS51144"/>
    </source>
</evidence>
<reference evidence="3 4" key="1">
    <citation type="journal article" date="2019" name="Sci. Rep.">
        <title>Comparative genomics of chytrid fungi reveal insights into the obligate biotrophic and pathogenic lifestyle of Synchytrium endobioticum.</title>
        <authorList>
            <person name="van de Vossenberg B.T.L.H."/>
            <person name="Warris S."/>
            <person name="Nguyen H.D.T."/>
            <person name="van Gent-Pelzer M.P.E."/>
            <person name="Joly D.L."/>
            <person name="van de Geest H.C."/>
            <person name="Bonants P.J.M."/>
            <person name="Smith D.S."/>
            <person name="Levesque C.A."/>
            <person name="van der Lee T.A.J."/>
        </authorList>
    </citation>
    <scope>NUCLEOTIDE SEQUENCE [LARGE SCALE GENOMIC DNA]</scope>
    <source>
        <strain evidence="3 4">CBS 675.73</strain>
    </source>
</reference>
<dbReference type="Gene3D" id="3.90.1410.10">
    <property type="entry name" value="set domain protein methyltransferase, domain 1"/>
    <property type="match status" value="1"/>
</dbReference>
<dbReference type="Pfam" id="PF00194">
    <property type="entry name" value="Carb_anhydrase"/>
    <property type="match status" value="1"/>
</dbReference>
<protein>
    <recommendedName>
        <fullName evidence="2">Alpha-carbonic anhydrase domain-containing protein</fullName>
    </recommendedName>
</protein>
<dbReference type="SMART" id="SM01057">
    <property type="entry name" value="Carb_anhydrase"/>
    <property type="match status" value="1"/>
</dbReference>
<organism evidence="3 4">
    <name type="scientific">Chytriomyces confervae</name>
    <dbReference type="NCBI Taxonomy" id="246404"/>
    <lineage>
        <taxon>Eukaryota</taxon>
        <taxon>Fungi</taxon>
        <taxon>Fungi incertae sedis</taxon>
        <taxon>Chytridiomycota</taxon>
        <taxon>Chytridiomycota incertae sedis</taxon>
        <taxon>Chytridiomycetes</taxon>
        <taxon>Chytridiales</taxon>
        <taxon>Chytriomycetaceae</taxon>
        <taxon>Chytriomyces</taxon>
    </lineage>
</organism>
<dbReference type="GO" id="GO:0008270">
    <property type="term" value="F:zinc ion binding"/>
    <property type="evidence" value="ECO:0007669"/>
    <property type="project" value="InterPro"/>
</dbReference>
<dbReference type="InterPro" id="IPR041891">
    <property type="entry name" value="Alpha_CA_prokaryot-like"/>
</dbReference>